<protein>
    <submittedName>
        <fullName evidence="4">Ribonuclease P/MRP protein subunit RPP1</fullName>
    </submittedName>
</protein>
<dbReference type="GO" id="GO:0003723">
    <property type="term" value="F:RNA binding"/>
    <property type="evidence" value="ECO:0007669"/>
    <property type="project" value="TreeGrafter"/>
</dbReference>
<evidence type="ECO:0000256" key="2">
    <source>
        <dbReference type="ARBA" id="ARBA00007331"/>
    </source>
</evidence>
<dbReference type="EMBL" id="CP119069">
    <property type="protein sequence ID" value="WEL39275.1"/>
    <property type="molecule type" value="Genomic_DNA"/>
</dbReference>
<evidence type="ECO:0000313" key="7">
    <source>
        <dbReference type="Proteomes" id="UP001217963"/>
    </source>
</evidence>
<comment type="subcellular location">
    <subcellularLocation>
        <location evidence="1">Nucleus</location>
    </subcellularLocation>
</comment>
<sequence>MYYDVNISLDYLKQDIRELEENEYRGFCVNKVMRPRDLEKIKYEPIELLGTKPCYSRVEIVFEEKEEVGYDVKKSMRYDLFVVRLNGVSGMDKLIRHQPDMVTFNYGSQFLPFKSGLVRTAIKENIFFEVPLRESLYGGASSVTWMRNVRRLLFITNGKNVVFSSGARCSTEIKKPRDIMKMLEMFGLRKKRASEVMLNSLRLLRSCAMRRYCHRDSIIHNVDEGALKRDFVLSLYRK</sequence>
<dbReference type="PANTHER" id="PTHR13031">
    <property type="entry name" value="RIBONUCLEASE P SUBUNIT P30"/>
    <property type="match status" value="1"/>
</dbReference>
<dbReference type="PANTHER" id="PTHR13031:SF0">
    <property type="entry name" value="RIBONUCLEASE P PROTEIN SUBUNIT P30"/>
    <property type="match status" value="1"/>
</dbReference>
<dbReference type="InterPro" id="IPR016195">
    <property type="entry name" value="Pol/histidinol_Pase-like"/>
</dbReference>
<evidence type="ECO:0000256" key="1">
    <source>
        <dbReference type="ARBA" id="ARBA00004123"/>
    </source>
</evidence>
<dbReference type="Gene3D" id="3.20.20.140">
    <property type="entry name" value="Metal-dependent hydrolases"/>
    <property type="match status" value="1"/>
</dbReference>
<evidence type="ECO:0000256" key="3">
    <source>
        <dbReference type="ARBA" id="ARBA00022694"/>
    </source>
</evidence>
<dbReference type="InterPro" id="IPR002738">
    <property type="entry name" value="RNase_P_p30"/>
</dbReference>
<dbReference type="AlphaFoldDB" id="A0A9Q9C434"/>
<evidence type="ECO:0000313" key="6">
    <source>
        <dbReference type="Proteomes" id="UP001059546"/>
    </source>
</evidence>
<organism evidence="4 6">
    <name type="scientific">Encephalitozoon hellem</name>
    <name type="common">Microsporidian parasite</name>
    <dbReference type="NCBI Taxonomy" id="27973"/>
    <lineage>
        <taxon>Eukaryota</taxon>
        <taxon>Fungi</taxon>
        <taxon>Fungi incertae sedis</taxon>
        <taxon>Microsporidia</taxon>
        <taxon>Unikaryonidae</taxon>
        <taxon>Encephalitozoon</taxon>
    </lineage>
</organism>
<keyword evidence="7" id="KW-1185">Reference proteome</keyword>
<accession>A0A9Q9C434</accession>
<gene>
    <name evidence="4" type="ORF">GPU96_08g15700</name>
    <name evidence="5" type="ORF">PFJ87_08g01400</name>
</gene>
<dbReference type="OrthoDB" id="2194280at2759"/>
<dbReference type="GO" id="GO:0008033">
    <property type="term" value="P:tRNA processing"/>
    <property type="evidence" value="ECO:0007669"/>
    <property type="project" value="UniProtKB-KW"/>
</dbReference>
<dbReference type="Proteomes" id="UP001059546">
    <property type="component" value="Chromosome VIII"/>
</dbReference>
<comment type="similarity">
    <text evidence="2">Belongs to the eukaryotic/archaeal RNase P protein component 3 family.</text>
</comment>
<dbReference type="Pfam" id="PF01876">
    <property type="entry name" value="RNase_P_p30"/>
    <property type="match status" value="1"/>
</dbReference>
<dbReference type="Proteomes" id="UP001217963">
    <property type="component" value="Chromosome VIII"/>
</dbReference>
<keyword evidence="3" id="KW-0819">tRNA processing</keyword>
<evidence type="ECO:0000313" key="5">
    <source>
        <dbReference type="EMBL" id="WEL39275.1"/>
    </source>
</evidence>
<dbReference type="SUPFAM" id="SSF89550">
    <property type="entry name" value="PHP domain-like"/>
    <property type="match status" value="1"/>
</dbReference>
<reference evidence="5 7" key="2">
    <citation type="submission" date="2023-02" db="EMBL/GenBank/DDBJ databases">
        <title>Encephalitozoon hellem ATCC 50451 complete genome.</title>
        <authorList>
            <person name="Mascarenhas dos Santos A.C."/>
            <person name="Julian A.T."/>
            <person name="Pombert J.-F."/>
        </authorList>
    </citation>
    <scope>NUCLEOTIDE SEQUENCE [LARGE SCALE GENOMIC DNA]</scope>
    <source>
        <strain evidence="5 7">ATCC 50451</strain>
    </source>
</reference>
<evidence type="ECO:0000313" key="4">
    <source>
        <dbReference type="EMBL" id="UTX43796.1"/>
    </source>
</evidence>
<dbReference type="GO" id="GO:0005634">
    <property type="term" value="C:nucleus"/>
    <property type="evidence" value="ECO:0007669"/>
    <property type="project" value="UniProtKB-SubCell"/>
</dbReference>
<proteinExistence type="inferred from homology"/>
<name>A0A9Q9C434_ENCHE</name>
<reference evidence="4" key="1">
    <citation type="submission" date="2021-05" db="EMBL/GenBank/DDBJ databases">
        <title>Encephalitozoon hellem ATCC 50604 Complete Genome.</title>
        <authorList>
            <person name="Mascarenhas dos Santos A.C."/>
            <person name="Julian A.T."/>
            <person name="Pombert J.-F."/>
        </authorList>
    </citation>
    <scope>NUCLEOTIDE SEQUENCE</scope>
    <source>
        <strain evidence="4">ATCC 50604</strain>
    </source>
</reference>
<dbReference type="EMBL" id="CP075154">
    <property type="protein sequence ID" value="UTX43796.1"/>
    <property type="molecule type" value="Genomic_DNA"/>
</dbReference>